<keyword evidence="1 2" id="KW-0238">DNA-binding</keyword>
<dbReference type="Gene3D" id="3.40.50.300">
    <property type="entry name" value="P-loop containing nucleotide triphosphate hydrolases"/>
    <property type="match status" value="1"/>
</dbReference>
<evidence type="ECO:0000313" key="4">
    <source>
        <dbReference type="EMBL" id="NEU94697.1"/>
    </source>
</evidence>
<dbReference type="SUPFAM" id="SSF52540">
    <property type="entry name" value="P-loop containing nucleoside triphosphate hydrolases"/>
    <property type="match status" value="1"/>
</dbReference>
<dbReference type="GO" id="GO:0006355">
    <property type="term" value="P:regulation of DNA-templated transcription"/>
    <property type="evidence" value="ECO:0007669"/>
    <property type="project" value="InterPro"/>
</dbReference>
<dbReference type="GO" id="GO:0000160">
    <property type="term" value="P:phosphorelay signal transduction system"/>
    <property type="evidence" value="ECO:0007669"/>
    <property type="project" value="InterPro"/>
</dbReference>
<dbReference type="PRINTS" id="PR00364">
    <property type="entry name" value="DISEASERSIST"/>
</dbReference>
<sequence length="702" mass="75800">MAQHAISFVFGPFRLLAARHELLAQGVPVTIGQRALDVLLALVRRHGELVTKDELMSAVWPGLVVEENNLAVHISALRKILGKTEDGKSYLQTVAGRGYRFVAPVTQEDVARAVVPPVVPVEPKDAPHNLPQLLTRLIGRSDELGVLQEHLKRHRLVTLTGAGGVGKTRLAIETGRQALPAYPDGVWFVDLAPIRGLVAALVAEVLGLGHASGSAGSLAAVLKGQQRLIILDNCEHVIAESAALVETLIRTCPELSILATSRERLAIAGENVFRVPSLPTPDATDALTAQAAQRFGAVEMFVERAAALGEGFALTNQNAAIVAAICRRIDGIPLAIELAAPRLRVLSERQLASGLDERFGLLTGRSRTAVPRHQTLQALIAWSYELLDRTEQQMLRRFAVCAGPTSLASIVAVAEPDAAHADVLDLVISLVEKSLILPDRSHDETRYRMPESTRYFALDRLAAEEQHDRHRRHARYFAERFAQATRAFETSASELWLARYGADVDNLRTALTFAFGPDGSRDIALDLVGCSHVIWSELGLMLEHRHWVERARACVTADTPPLTQARLLSWQSGDVKDADDPSDIDDALSAASLYRGLGDAFHEGKMLMRAGAGRLMQDSAQTSTPADHDSGEALLRTARALLAPSGDTKALAQCVSALASARLFADDMGQAQALHREALAITQRLAETEAVAASDGSSGLRT</sequence>
<dbReference type="SMART" id="SM00862">
    <property type="entry name" value="Trans_reg_C"/>
    <property type="match status" value="1"/>
</dbReference>
<dbReference type="PROSITE" id="PS51755">
    <property type="entry name" value="OMPR_PHOB"/>
    <property type="match status" value="1"/>
</dbReference>
<comment type="caution">
    <text evidence="4">The sequence shown here is derived from an EMBL/GenBank/DDBJ whole genome shotgun (WGS) entry which is preliminary data.</text>
</comment>
<dbReference type="InterPro" id="IPR058852">
    <property type="entry name" value="HTH_77"/>
</dbReference>
<evidence type="ECO:0000256" key="2">
    <source>
        <dbReference type="PROSITE-ProRule" id="PRU01091"/>
    </source>
</evidence>
<evidence type="ECO:0000256" key="1">
    <source>
        <dbReference type="ARBA" id="ARBA00023125"/>
    </source>
</evidence>
<dbReference type="RefSeq" id="WP_163150216.1">
    <property type="nucleotide sequence ID" value="NZ_VKHP01000005.1"/>
</dbReference>
<dbReference type="PANTHER" id="PTHR47691:SF3">
    <property type="entry name" value="HTH-TYPE TRANSCRIPTIONAL REGULATOR RV0890C-RELATED"/>
    <property type="match status" value="1"/>
</dbReference>
<dbReference type="SUPFAM" id="SSF46894">
    <property type="entry name" value="C-terminal effector domain of the bipartite response regulators"/>
    <property type="match status" value="1"/>
</dbReference>
<name>A0A6P1B813_9BRAD</name>
<reference evidence="4 5" key="1">
    <citation type="journal article" date="2020" name="Arch. Microbiol.">
        <title>Bradyrhizobium uaiense sp. nov., a new highly efficient cowpea symbiont.</title>
        <authorList>
            <person name="Cabral Michel D."/>
            <person name="Azarias Guimaraes A."/>
            <person name="Martins da Costa E."/>
            <person name="Soares de Carvalho T."/>
            <person name="Balsanelli E."/>
            <person name="Willems A."/>
            <person name="Maltempi de Souza E."/>
            <person name="de Souza Moreira F.M."/>
        </authorList>
    </citation>
    <scope>NUCLEOTIDE SEQUENCE [LARGE SCALE GENOMIC DNA]</scope>
    <source>
        <strain evidence="4 5">UFLA 03-164</strain>
    </source>
</reference>
<gene>
    <name evidence="4" type="ORF">FNJ47_02345</name>
</gene>
<dbReference type="InterPro" id="IPR027417">
    <property type="entry name" value="P-loop_NTPase"/>
</dbReference>
<dbReference type="AlphaFoldDB" id="A0A6P1B813"/>
<dbReference type="InterPro" id="IPR016032">
    <property type="entry name" value="Sig_transdc_resp-reg_C-effctor"/>
</dbReference>
<proteinExistence type="predicted"/>
<feature type="DNA-binding region" description="OmpR/PhoB-type" evidence="2">
    <location>
        <begin position="5"/>
        <end position="103"/>
    </location>
</feature>
<feature type="domain" description="OmpR/PhoB-type" evidence="3">
    <location>
        <begin position="5"/>
        <end position="103"/>
    </location>
</feature>
<dbReference type="EMBL" id="VKHP01000005">
    <property type="protein sequence ID" value="NEU94697.1"/>
    <property type="molecule type" value="Genomic_DNA"/>
</dbReference>
<dbReference type="PANTHER" id="PTHR47691">
    <property type="entry name" value="REGULATOR-RELATED"/>
    <property type="match status" value="1"/>
</dbReference>
<evidence type="ECO:0000259" key="3">
    <source>
        <dbReference type="PROSITE" id="PS51755"/>
    </source>
</evidence>
<protein>
    <recommendedName>
        <fullName evidence="3">OmpR/PhoB-type domain-containing protein</fullName>
    </recommendedName>
</protein>
<keyword evidence="5" id="KW-1185">Reference proteome</keyword>
<dbReference type="InterPro" id="IPR001867">
    <property type="entry name" value="OmpR/PhoB-type_DNA-bd"/>
</dbReference>
<dbReference type="InterPro" id="IPR036388">
    <property type="entry name" value="WH-like_DNA-bd_sf"/>
</dbReference>
<dbReference type="Gene3D" id="1.10.10.10">
    <property type="entry name" value="Winged helix-like DNA-binding domain superfamily/Winged helix DNA-binding domain"/>
    <property type="match status" value="1"/>
</dbReference>
<dbReference type="CDD" id="cd00383">
    <property type="entry name" value="trans_reg_C"/>
    <property type="match status" value="1"/>
</dbReference>
<dbReference type="GO" id="GO:0003677">
    <property type="term" value="F:DNA binding"/>
    <property type="evidence" value="ECO:0007669"/>
    <property type="project" value="UniProtKB-UniRule"/>
</dbReference>
<dbReference type="Pfam" id="PF00486">
    <property type="entry name" value="Trans_reg_C"/>
    <property type="match status" value="1"/>
</dbReference>
<accession>A0A6P1B813</accession>
<dbReference type="Proteomes" id="UP000468531">
    <property type="component" value="Unassembled WGS sequence"/>
</dbReference>
<organism evidence="4 5">
    <name type="scientific">Bradyrhizobium uaiense</name>
    <dbReference type="NCBI Taxonomy" id="2594946"/>
    <lineage>
        <taxon>Bacteria</taxon>
        <taxon>Pseudomonadati</taxon>
        <taxon>Pseudomonadota</taxon>
        <taxon>Alphaproteobacteria</taxon>
        <taxon>Hyphomicrobiales</taxon>
        <taxon>Nitrobacteraceae</taxon>
        <taxon>Bradyrhizobium</taxon>
    </lineage>
</organism>
<dbReference type="Pfam" id="PF25872">
    <property type="entry name" value="HTH_77"/>
    <property type="match status" value="1"/>
</dbReference>
<evidence type="ECO:0000313" key="5">
    <source>
        <dbReference type="Proteomes" id="UP000468531"/>
    </source>
</evidence>